<dbReference type="InterPro" id="IPR038072">
    <property type="entry name" value="GspK_central_sf"/>
</dbReference>
<dbReference type="GO" id="GO:0005886">
    <property type="term" value="C:plasma membrane"/>
    <property type="evidence" value="ECO:0007669"/>
    <property type="project" value="UniProtKB-SubCell"/>
</dbReference>
<keyword evidence="9" id="KW-0472">Membrane</keyword>
<dbReference type="EMBL" id="JAACAK010000045">
    <property type="protein sequence ID" value="NIR74482.1"/>
    <property type="molecule type" value="Genomic_DNA"/>
</dbReference>
<dbReference type="GO" id="GO:0009306">
    <property type="term" value="P:protein secretion"/>
    <property type="evidence" value="ECO:0007669"/>
    <property type="project" value="InterPro"/>
</dbReference>
<evidence type="ECO:0000256" key="5">
    <source>
        <dbReference type="ARBA" id="ARBA00022519"/>
    </source>
</evidence>
<evidence type="ECO:0000256" key="1">
    <source>
        <dbReference type="ARBA" id="ARBA00004533"/>
    </source>
</evidence>
<accession>A0AAE4Z8L2</accession>
<dbReference type="InterPro" id="IPR049031">
    <property type="entry name" value="T2SSK_SAM-like_1st"/>
</dbReference>
<reference evidence="11 12" key="1">
    <citation type="submission" date="2020-01" db="EMBL/GenBank/DDBJ databases">
        <title>Genomes assembled from Gulf of Kutch pelagic sediment metagenomes.</title>
        <authorList>
            <person name="Chandrashekar M."/>
            <person name="Mahajan M.S."/>
            <person name="Dave K.J."/>
            <person name="Vatsa P."/>
            <person name="Nathani N.M."/>
        </authorList>
    </citation>
    <scope>NUCLEOTIDE SEQUENCE [LARGE SCALE GENOMIC DNA]</scope>
    <source>
        <strain evidence="11">KS3-K002</strain>
    </source>
</reference>
<sequence length="316" mass="34724">MRSAERRGVALMLVLWLIVVVGAVAASVVTLSRRTTDQVATIRSRTVARYAAESGVAAASVQLERMYREARTPEERATVFARFQARLDRAGAQALGTARYQLAAADLNARIDLNRSDRAMLLGLFAHFFGPREAERLAEALRDWTDSDEVPSPYGGEAPEYLQAGSPFYPPNRPLLRLDELTRILGFTDSIADVLAPYITIHGDGRVNVNSAPFPVLAAVPELGASGAELLVGRRERGEFFGSLFAVRDVMFHDRPGQSFQPGHLTTLPTRILIVSRGWEDGAPLTHEIQAVFELGAVESEGGPPLEIRFWTERDL</sequence>
<organism evidence="11 12">
    <name type="scientific">Candidatus Kutchimonas denitrificans</name>
    <dbReference type="NCBI Taxonomy" id="3056748"/>
    <lineage>
        <taxon>Bacteria</taxon>
        <taxon>Pseudomonadati</taxon>
        <taxon>Gemmatimonadota</taxon>
        <taxon>Gemmatimonadia</taxon>
        <taxon>Candidatus Palauibacterales</taxon>
        <taxon>Candidatus Palauibacteraceae</taxon>
        <taxon>Candidatus Kutchimonas</taxon>
    </lineage>
</organism>
<dbReference type="AlphaFoldDB" id="A0AAE4Z8L2"/>
<evidence type="ECO:0000256" key="4">
    <source>
        <dbReference type="ARBA" id="ARBA00022475"/>
    </source>
</evidence>
<dbReference type="PANTHER" id="PTHR38831:SF2">
    <property type="entry name" value="TYPE II SECRETION SYSTEM PROTEIN K"/>
    <property type="match status" value="1"/>
</dbReference>
<dbReference type="InterPro" id="IPR005628">
    <property type="entry name" value="GspK"/>
</dbReference>
<evidence type="ECO:0000256" key="6">
    <source>
        <dbReference type="ARBA" id="ARBA00022692"/>
    </source>
</evidence>
<gene>
    <name evidence="11" type="ORF">GWO12_05150</name>
</gene>
<evidence type="ECO:0000256" key="8">
    <source>
        <dbReference type="ARBA" id="ARBA00022989"/>
    </source>
</evidence>
<evidence type="ECO:0000259" key="10">
    <source>
        <dbReference type="Pfam" id="PF21687"/>
    </source>
</evidence>
<dbReference type="Pfam" id="PF21687">
    <property type="entry name" value="T2SSK_1st"/>
    <property type="match status" value="1"/>
</dbReference>
<evidence type="ECO:0000313" key="12">
    <source>
        <dbReference type="Proteomes" id="UP000702544"/>
    </source>
</evidence>
<dbReference type="SUPFAM" id="SSF158544">
    <property type="entry name" value="GspK insert domain-like"/>
    <property type="match status" value="1"/>
</dbReference>
<proteinExistence type="inferred from homology"/>
<evidence type="ECO:0000256" key="9">
    <source>
        <dbReference type="ARBA" id="ARBA00023136"/>
    </source>
</evidence>
<name>A0AAE4Z8L2_9BACT</name>
<keyword evidence="3" id="KW-0813">Transport</keyword>
<keyword evidence="4" id="KW-1003">Cell membrane</keyword>
<dbReference type="Proteomes" id="UP000702544">
    <property type="component" value="Unassembled WGS sequence"/>
</dbReference>
<keyword evidence="8" id="KW-1133">Transmembrane helix</keyword>
<keyword evidence="7" id="KW-0653">Protein transport</keyword>
<feature type="domain" description="T2SS protein K first SAM-like" evidence="10">
    <location>
        <begin position="124"/>
        <end position="201"/>
    </location>
</feature>
<protein>
    <submittedName>
        <fullName evidence="11">General secretion pathway protein GspK</fullName>
    </submittedName>
</protein>
<keyword evidence="6" id="KW-0812">Transmembrane</keyword>
<comment type="subcellular location">
    <subcellularLocation>
        <location evidence="1">Cell inner membrane</location>
    </subcellularLocation>
</comment>
<dbReference type="PANTHER" id="PTHR38831">
    <property type="entry name" value="TYPE II SECRETION SYSTEM PROTEIN K"/>
    <property type="match status" value="1"/>
</dbReference>
<evidence type="ECO:0000256" key="7">
    <source>
        <dbReference type="ARBA" id="ARBA00022927"/>
    </source>
</evidence>
<evidence type="ECO:0000256" key="2">
    <source>
        <dbReference type="ARBA" id="ARBA00007246"/>
    </source>
</evidence>
<evidence type="ECO:0000256" key="3">
    <source>
        <dbReference type="ARBA" id="ARBA00022448"/>
    </source>
</evidence>
<keyword evidence="5" id="KW-0997">Cell inner membrane</keyword>
<comment type="caution">
    <text evidence="11">The sequence shown here is derived from an EMBL/GenBank/DDBJ whole genome shotgun (WGS) entry which is preliminary data.</text>
</comment>
<dbReference type="Gene3D" id="1.10.40.60">
    <property type="entry name" value="EpsJ-like"/>
    <property type="match status" value="1"/>
</dbReference>
<evidence type="ECO:0000313" key="11">
    <source>
        <dbReference type="EMBL" id="NIR74482.1"/>
    </source>
</evidence>
<comment type="similarity">
    <text evidence="2">Belongs to the GSP K family.</text>
</comment>